<accession>A0A9P8PNJ9</accession>
<dbReference type="InterPro" id="IPR045107">
    <property type="entry name" value="SAC3/GANP/THP3"/>
</dbReference>
<dbReference type="PANTHER" id="PTHR12436">
    <property type="entry name" value="80 KDA MCM3-ASSOCIATED PROTEIN"/>
    <property type="match status" value="1"/>
</dbReference>
<reference evidence="3" key="2">
    <citation type="submission" date="2021-01" db="EMBL/GenBank/DDBJ databases">
        <authorList>
            <person name="Schikora-Tamarit M.A."/>
        </authorList>
    </citation>
    <scope>NUCLEOTIDE SEQUENCE</scope>
    <source>
        <strain evidence="3">CBS6341</strain>
    </source>
</reference>
<proteinExistence type="predicted"/>
<evidence type="ECO:0000259" key="2">
    <source>
        <dbReference type="Pfam" id="PF03399"/>
    </source>
</evidence>
<dbReference type="InterPro" id="IPR005062">
    <property type="entry name" value="SAC3/GANP/THP3_conserved"/>
</dbReference>
<name>A0A9P8PNJ9_9ASCO</name>
<evidence type="ECO:0000313" key="3">
    <source>
        <dbReference type="EMBL" id="KAH3674785.1"/>
    </source>
</evidence>
<dbReference type="Proteomes" id="UP000769528">
    <property type="component" value="Unassembled WGS sequence"/>
</dbReference>
<dbReference type="PANTHER" id="PTHR12436:SF4">
    <property type="entry name" value="LEUKOCYTE RECEPTOR CLUSTER MEMBER 8"/>
    <property type="match status" value="1"/>
</dbReference>
<dbReference type="EMBL" id="JAEUBF010000796">
    <property type="protein sequence ID" value="KAH3674785.1"/>
    <property type="molecule type" value="Genomic_DNA"/>
</dbReference>
<evidence type="ECO:0000313" key="4">
    <source>
        <dbReference type="Proteomes" id="UP000769528"/>
    </source>
</evidence>
<dbReference type="Pfam" id="PF03399">
    <property type="entry name" value="SAC3_GANP"/>
    <property type="match status" value="1"/>
</dbReference>
<protein>
    <recommendedName>
        <fullName evidence="2">SAC3/GANP/THP3 conserved domain-containing protein</fullName>
    </recommendedName>
</protein>
<gene>
    <name evidence="3" type="ORF">WICMUC_002988</name>
</gene>
<comment type="caution">
    <text evidence="3">The sequence shown here is derived from an EMBL/GenBank/DDBJ whole genome shotgun (WGS) entry which is preliminary data.</text>
</comment>
<sequence>MSYNSVTPRTLGANRQRPSSSRSLPAPEKRGILPEPTSPNLLPLPKSQGSLPSTTKSEEFSLPKSLTRFVTNCHDKAISLKFNNDKLLEMQDQLRQLIEKSSKEGKVWTNDWSKQQLPIFWSGARFDLYENIAPHQEKKPLKKRTFNDGDALSSELSKKARAQRFERELSFKPSTSLHNYHNDGFPKQKLAPLVGTCMNPLKNYFRLTSEPDPTKVRPLNILRQSLQIVLEKYKKDGKYTYTCDQFKSMRQDLRVQNIEEEFTVQVYEAHAKIAIENKDIGEFNQCQTMLTVLYANKGIYSPHKLEYLSYKILYQIFTNNMDSIFGLRLKLRKDEISNKFIDNALKIFKAVTSSNYHELFRLYSFTTHTTRKLMDCFIDNERVKALAIICRSYKSLSLEYVLSELRFKNENDCMTFITSYKIDTFLEIKGEQKVYLSTERARDTINGFLQKVKKIDIKGQV</sequence>
<organism evidence="3 4">
    <name type="scientific">Wickerhamomyces mucosus</name>
    <dbReference type="NCBI Taxonomy" id="1378264"/>
    <lineage>
        <taxon>Eukaryota</taxon>
        <taxon>Fungi</taxon>
        <taxon>Dikarya</taxon>
        <taxon>Ascomycota</taxon>
        <taxon>Saccharomycotina</taxon>
        <taxon>Saccharomycetes</taxon>
        <taxon>Phaffomycetales</taxon>
        <taxon>Wickerhamomycetaceae</taxon>
        <taxon>Wickerhamomyces</taxon>
    </lineage>
</organism>
<dbReference type="AlphaFoldDB" id="A0A9P8PNJ9"/>
<reference evidence="3" key="1">
    <citation type="journal article" date="2021" name="Open Biol.">
        <title>Shared evolutionary footprints suggest mitochondrial oxidative damage underlies multiple complex I losses in fungi.</title>
        <authorList>
            <person name="Schikora-Tamarit M.A."/>
            <person name="Marcet-Houben M."/>
            <person name="Nosek J."/>
            <person name="Gabaldon T."/>
        </authorList>
    </citation>
    <scope>NUCLEOTIDE SEQUENCE</scope>
    <source>
        <strain evidence="3">CBS6341</strain>
    </source>
</reference>
<evidence type="ECO:0000256" key="1">
    <source>
        <dbReference type="SAM" id="MobiDB-lite"/>
    </source>
</evidence>
<dbReference type="GO" id="GO:0005634">
    <property type="term" value="C:nucleus"/>
    <property type="evidence" value="ECO:0007669"/>
    <property type="project" value="TreeGrafter"/>
</dbReference>
<feature type="domain" description="SAC3/GANP/THP3 conserved" evidence="2">
    <location>
        <begin position="202"/>
        <end position="423"/>
    </location>
</feature>
<dbReference type="OrthoDB" id="199574at2759"/>
<keyword evidence="4" id="KW-1185">Reference proteome</keyword>
<feature type="region of interest" description="Disordered" evidence="1">
    <location>
        <begin position="1"/>
        <end position="59"/>
    </location>
</feature>
<dbReference type="Gene3D" id="1.25.40.990">
    <property type="match status" value="1"/>
</dbReference>